<feature type="binding site" evidence="4">
    <location>
        <position position="70"/>
    </location>
    <ligand>
        <name>ATP</name>
        <dbReference type="ChEBI" id="CHEBI:30616"/>
    </ligand>
</feature>
<feature type="domain" description="Protein kinase" evidence="6">
    <location>
        <begin position="43"/>
        <end position="315"/>
    </location>
</feature>
<keyword evidence="7" id="KW-1185">Reference proteome</keyword>
<dbReference type="InterPro" id="IPR050235">
    <property type="entry name" value="CK1_Ser-Thr_kinase"/>
</dbReference>
<dbReference type="Pfam" id="PF00069">
    <property type="entry name" value="Pkinase"/>
    <property type="match status" value="1"/>
</dbReference>
<dbReference type="InterPro" id="IPR011009">
    <property type="entry name" value="Kinase-like_dom_sf"/>
</dbReference>
<dbReference type="PROSITE" id="PS50011">
    <property type="entry name" value="PROTEIN_KINASE_DOM"/>
    <property type="match status" value="1"/>
</dbReference>
<evidence type="ECO:0000256" key="3">
    <source>
        <dbReference type="ARBA" id="ARBA00022840"/>
    </source>
</evidence>
<proteinExistence type="inferred from homology"/>
<sequence>MDATQPTIDLDTKFSINNNSKFIAAKNIIIPVNFKLKSSNGFVIFKELIGKGGFGKIYKIQISTKELAMKVIDSERQLEILTLMSFCSPHEVSLFFSNKSLNDPPIVKFMGSGSFTFDNNFFSYYIMPIYTETFGQFNKRKLGNSECLIDSTFIVMERVYYALEYLNDKNIIHNDIKEDNILFKMYNTPSSSVIADFGSANYKPNLNEMEVKGTISFMSLDSHELKSTYRGDFLSSIFVMYNIFSKLPWYGSHDLNEVRDKKKLFLDVSVLLINQLVDWNVSNFINFLVENYFNLDILDKPNYQKIIERLKNISVNKDICLSTIMKTLDISDNDVKIKKKIEYEEVGNNFMKLLSYTSRNDIGTFLTLLHVNQPNGFSYTYTLKNNDVKCACKKLPEFYKEYECVFYAMVSFSRYTLKNEHFKVN</sequence>
<dbReference type="Proteomes" id="UP000046392">
    <property type="component" value="Unplaced"/>
</dbReference>
<dbReference type="GO" id="GO:0005524">
    <property type="term" value="F:ATP binding"/>
    <property type="evidence" value="ECO:0007669"/>
    <property type="project" value="UniProtKB-UniRule"/>
</dbReference>
<keyword evidence="5" id="KW-0808">Transferase</keyword>
<reference evidence="8" key="1">
    <citation type="submission" date="2017-02" db="UniProtKB">
        <authorList>
            <consortium name="WormBaseParasite"/>
        </authorList>
    </citation>
    <scope>IDENTIFICATION</scope>
</reference>
<dbReference type="PANTHER" id="PTHR11909">
    <property type="entry name" value="CASEIN KINASE-RELATED"/>
    <property type="match status" value="1"/>
</dbReference>
<dbReference type="EC" id="2.7.11.1" evidence="1"/>
<dbReference type="InterPro" id="IPR017441">
    <property type="entry name" value="Protein_kinase_ATP_BS"/>
</dbReference>
<dbReference type="SUPFAM" id="SSF56112">
    <property type="entry name" value="Protein kinase-like (PK-like)"/>
    <property type="match status" value="1"/>
</dbReference>
<dbReference type="PROSITE" id="PS00108">
    <property type="entry name" value="PROTEIN_KINASE_ST"/>
    <property type="match status" value="1"/>
</dbReference>
<keyword evidence="5" id="KW-0418">Kinase</keyword>
<dbReference type="GO" id="GO:0004674">
    <property type="term" value="F:protein serine/threonine kinase activity"/>
    <property type="evidence" value="ECO:0007669"/>
    <property type="project" value="UniProtKB-KW"/>
</dbReference>
<evidence type="ECO:0000256" key="1">
    <source>
        <dbReference type="ARBA" id="ARBA00012513"/>
    </source>
</evidence>
<organism evidence="7 8">
    <name type="scientific">Strongyloides papillosus</name>
    <name type="common">Intestinal threadworm</name>
    <dbReference type="NCBI Taxonomy" id="174720"/>
    <lineage>
        <taxon>Eukaryota</taxon>
        <taxon>Metazoa</taxon>
        <taxon>Ecdysozoa</taxon>
        <taxon>Nematoda</taxon>
        <taxon>Chromadorea</taxon>
        <taxon>Rhabditida</taxon>
        <taxon>Tylenchina</taxon>
        <taxon>Panagrolaimomorpha</taxon>
        <taxon>Strongyloidoidea</taxon>
        <taxon>Strongyloididae</taxon>
        <taxon>Strongyloides</taxon>
    </lineage>
</organism>
<protein>
    <recommendedName>
        <fullName evidence="1">non-specific serine/threonine protein kinase</fullName>
        <ecNumber evidence="1">2.7.11.1</ecNumber>
    </recommendedName>
</protein>
<evidence type="ECO:0000313" key="7">
    <source>
        <dbReference type="Proteomes" id="UP000046392"/>
    </source>
</evidence>
<evidence type="ECO:0000313" key="8">
    <source>
        <dbReference type="WBParaSite" id="SPAL_0000801400.1"/>
    </source>
</evidence>
<dbReference type="Gene3D" id="1.10.510.10">
    <property type="entry name" value="Transferase(Phosphotransferase) domain 1"/>
    <property type="match status" value="1"/>
</dbReference>
<evidence type="ECO:0000256" key="4">
    <source>
        <dbReference type="PROSITE-ProRule" id="PRU10141"/>
    </source>
</evidence>
<dbReference type="AlphaFoldDB" id="A0A0N5BQ43"/>
<evidence type="ECO:0000256" key="5">
    <source>
        <dbReference type="RuleBase" id="RU000304"/>
    </source>
</evidence>
<keyword evidence="5" id="KW-0723">Serine/threonine-protein kinase</keyword>
<accession>A0A0N5BQ43</accession>
<name>A0A0N5BQ43_STREA</name>
<dbReference type="STRING" id="174720.A0A0N5BQ43"/>
<dbReference type="WBParaSite" id="SPAL_0000801400.1">
    <property type="protein sequence ID" value="SPAL_0000801400.1"/>
    <property type="gene ID" value="SPAL_0000801400"/>
</dbReference>
<dbReference type="InterPro" id="IPR008271">
    <property type="entry name" value="Ser/Thr_kinase_AS"/>
</dbReference>
<evidence type="ECO:0000259" key="6">
    <source>
        <dbReference type="PROSITE" id="PS50011"/>
    </source>
</evidence>
<keyword evidence="3 4" id="KW-0067">ATP-binding</keyword>
<keyword evidence="2 4" id="KW-0547">Nucleotide-binding</keyword>
<dbReference type="InterPro" id="IPR000719">
    <property type="entry name" value="Prot_kinase_dom"/>
</dbReference>
<comment type="similarity">
    <text evidence="5">Belongs to the protein kinase superfamily.</text>
</comment>
<dbReference type="SMART" id="SM00220">
    <property type="entry name" value="S_TKc"/>
    <property type="match status" value="1"/>
</dbReference>
<dbReference type="PROSITE" id="PS00107">
    <property type="entry name" value="PROTEIN_KINASE_ATP"/>
    <property type="match status" value="1"/>
</dbReference>
<evidence type="ECO:0000256" key="2">
    <source>
        <dbReference type="ARBA" id="ARBA00022741"/>
    </source>
</evidence>